<organism evidence="2 3">
    <name type="scientific">Batillaria attramentaria</name>
    <dbReference type="NCBI Taxonomy" id="370345"/>
    <lineage>
        <taxon>Eukaryota</taxon>
        <taxon>Metazoa</taxon>
        <taxon>Spiralia</taxon>
        <taxon>Lophotrochozoa</taxon>
        <taxon>Mollusca</taxon>
        <taxon>Gastropoda</taxon>
        <taxon>Caenogastropoda</taxon>
        <taxon>Sorbeoconcha</taxon>
        <taxon>Cerithioidea</taxon>
        <taxon>Batillariidae</taxon>
        <taxon>Batillaria</taxon>
    </lineage>
</organism>
<dbReference type="AlphaFoldDB" id="A0ABD0M004"/>
<proteinExistence type="predicted"/>
<keyword evidence="1" id="KW-0472">Membrane</keyword>
<dbReference type="Proteomes" id="UP001519460">
    <property type="component" value="Unassembled WGS sequence"/>
</dbReference>
<reference evidence="2 3" key="1">
    <citation type="journal article" date="2023" name="Sci. Data">
        <title>Genome assembly of the Korean intertidal mud-creeper Batillaria attramentaria.</title>
        <authorList>
            <person name="Patra A.K."/>
            <person name="Ho P.T."/>
            <person name="Jun S."/>
            <person name="Lee S.J."/>
            <person name="Kim Y."/>
            <person name="Won Y.J."/>
        </authorList>
    </citation>
    <scope>NUCLEOTIDE SEQUENCE [LARGE SCALE GENOMIC DNA]</scope>
    <source>
        <strain evidence="2">Wonlab-2016</strain>
    </source>
</reference>
<protein>
    <recommendedName>
        <fullName evidence="4">Secreted protein</fullName>
    </recommendedName>
</protein>
<dbReference type="EMBL" id="JACVVK020000013">
    <property type="protein sequence ID" value="KAK7504831.1"/>
    <property type="molecule type" value="Genomic_DNA"/>
</dbReference>
<evidence type="ECO:0000313" key="3">
    <source>
        <dbReference type="Proteomes" id="UP001519460"/>
    </source>
</evidence>
<feature type="transmembrane region" description="Helical" evidence="1">
    <location>
        <begin position="12"/>
        <end position="31"/>
    </location>
</feature>
<gene>
    <name evidence="2" type="ORF">BaRGS_00003859</name>
</gene>
<keyword evidence="1" id="KW-0812">Transmembrane</keyword>
<comment type="caution">
    <text evidence="2">The sequence shown here is derived from an EMBL/GenBank/DDBJ whole genome shotgun (WGS) entry which is preliminary data.</text>
</comment>
<evidence type="ECO:0000313" key="2">
    <source>
        <dbReference type="EMBL" id="KAK7504831.1"/>
    </source>
</evidence>
<keyword evidence="1" id="KW-1133">Transmembrane helix</keyword>
<evidence type="ECO:0000256" key="1">
    <source>
        <dbReference type="SAM" id="Phobius"/>
    </source>
</evidence>
<name>A0ABD0M004_9CAEN</name>
<evidence type="ECO:0008006" key="4">
    <source>
        <dbReference type="Google" id="ProtNLM"/>
    </source>
</evidence>
<keyword evidence="3" id="KW-1185">Reference proteome</keyword>
<sequence>MSGSQRVTGKLLLSLAWNVILYTACSHHFMFSQPERRMRDMSFRGTALSHWLFDRSRVTSAFSRIKYPNTTRADSNRKLKLTSCRLLRDRSPLRGEKLEEL</sequence>
<accession>A0ABD0M004</accession>